<gene>
    <name evidence="4" type="ORF">L2W38_03105</name>
</gene>
<evidence type="ECO:0000259" key="3">
    <source>
        <dbReference type="SMART" id="SM00278"/>
    </source>
</evidence>
<dbReference type="InterPro" id="IPR010994">
    <property type="entry name" value="RuvA_2-like"/>
</dbReference>
<evidence type="ECO:0000256" key="1">
    <source>
        <dbReference type="SAM" id="MobiDB-lite"/>
    </source>
</evidence>
<dbReference type="NCBIfam" id="TIGR00426">
    <property type="entry name" value="competence protein ComEA helix-hairpin-helix repeat region"/>
    <property type="match status" value="1"/>
</dbReference>
<feature type="compositionally biased region" description="Basic and acidic residues" evidence="1">
    <location>
        <begin position="52"/>
        <end position="61"/>
    </location>
</feature>
<feature type="region of interest" description="Disordered" evidence="1">
    <location>
        <begin position="134"/>
        <end position="162"/>
    </location>
</feature>
<reference evidence="4 5" key="1">
    <citation type="submission" date="2022-01" db="EMBL/GenBank/DDBJ databases">
        <title>Dethiosulfovibrio faecalis sp. nov., a novel proteolytic, non-sulfur-reducing bacterium isolated from a marine aquaculture solid waste bioreactor.</title>
        <authorList>
            <person name="Grabowski S."/>
            <person name="Apolinario E."/>
            <person name="Schneider N."/>
            <person name="Marshall C.W."/>
            <person name="Sowers K.R."/>
        </authorList>
    </citation>
    <scope>NUCLEOTIDE SEQUENCE [LARGE SCALE GENOMIC DNA]</scope>
    <source>
        <strain evidence="4 5">DSM 12537</strain>
    </source>
</reference>
<feature type="domain" description="Helix-hairpin-helix DNA-binding motif class 1" evidence="3">
    <location>
        <begin position="174"/>
        <end position="193"/>
    </location>
</feature>
<accession>A0ABS9EKT4</accession>
<dbReference type="SUPFAM" id="SSF47781">
    <property type="entry name" value="RuvA domain 2-like"/>
    <property type="match status" value="1"/>
</dbReference>
<proteinExistence type="predicted"/>
<dbReference type="PANTHER" id="PTHR21180">
    <property type="entry name" value="ENDONUCLEASE/EXONUCLEASE/PHOSPHATASE FAMILY DOMAIN-CONTAINING PROTEIN 1"/>
    <property type="match status" value="1"/>
</dbReference>
<dbReference type="InterPro" id="IPR051675">
    <property type="entry name" value="Endo/Exo/Phosphatase_dom_1"/>
</dbReference>
<dbReference type="InterPro" id="IPR003583">
    <property type="entry name" value="Hlx-hairpin-Hlx_DNA-bd_motif"/>
</dbReference>
<dbReference type="Proteomes" id="UP001200430">
    <property type="component" value="Unassembled WGS sequence"/>
</dbReference>
<protein>
    <submittedName>
        <fullName evidence="4">ComEA family DNA-binding protein</fullName>
    </submittedName>
</protein>
<dbReference type="PANTHER" id="PTHR21180:SF32">
    <property type="entry name" value="ENDONUCLEASE_EXONUCLEASE_PHOSPHATASE FAMILY DOMAIN-CONTAINING PROTEIN 1"/>
    <property type="match status" value="1"/>
</dbReference>
<dbReference type="Pfam" id="PF10531">
    <property type="entry name" value="SLBB"/>
    <property type="match status" value="1"/>
</dbReference>
<organism evidence="4 5">
    <name type="scientific">Dethiosulfovibrio marinus</name>
    <dbReference type="NCBI Taxonomy" id="133532"/>
    <lineage>
        <taxon>Bacteria</taxon>
        <taxon>Thermotogati</taxon>
        <taxon>Synergistota</taxon>
        <taxon>Synergistia</taxon>
        <taxon>Synergistales</taxon>
        <taxon>Dethiosulfovibrionaceae</taxon>
        <taxon>Dethiosulfovibrio</taxon>
    </lineage>
</organism>
<feature type="transmembrane region" description="Helical" evidence="2">
    <location>
        <begin position="6"/>
        <end position="27"/>
    </location>
</feature>
<evidence type="ECO:0000313" key="5">
    <source>
        <dbReference type="Proteomes" id="UP001200430"/>
    </source>
</evidence>
<feature type="compositionally biased region" description="Low complexity" evidence="1">
    <location>
        <begin position="147"/>
        <end position="162"/>
    </location>
</feature>
<comment type="caution">
    <text evidence="4">The sequence shown here is derived from an EMBL/GenBank/DDBJ whole genome shotgun (WGS) entry which is preliminary data.</text>
</comment>
<keyword evidence="2" id="KW-0812">Transmembrane</keyword>
<dbReference type="RefSeq" id="WP_236098539.1">
    <property type="nucleotide sequence ID" value="NZ_JAKGUD010000002.1"/>
</dbReference>
<dbReference type="Gene3D" id="1.10.150.280">
    <property type="entry name" value="AF1531-like domain"/>
    <property type="match status" value="1"/>
</dbReference>
<name>A0ABS9EKT4_9BACT</name>
<dbReference type="EMBL" id="JAKGUD010000002">
    <property type="protein sequence ID" value="MCF4141807.1"/>
    <property type="molecule type" value="Genomic_DNA"/>
</dbReference>
<keyword evidence="5" id="KW-1185">Reference proteome</keyword>
<dbReference type="SMART" id="SM00278">
    <property type="entry name" value="HhH1"/>
    <property type="match status" value="2"/>
</dbReference>
<sequence length="227" mass="23601">MKGKNRILHIGLILLGLVCFGCAGLMIRSFSGRWEGMSEPTSKAGPALSVKEAPRVEDEPAPRKAPESWVVYVTGAVESPGVYHLPSGSRVYHLVESAGGMTSGADDVSVNLAAPLVDGAHVHVPLRSKAVRAPIDTGRSGSPSSVTALSYAGSSTGSASTRSGAVNLNSASSEELQTLPGIGPKTAAAILSYREKIGPFRSVDELTKVKGIGPKKLETVRTLVTVR</sequence>
<evidence type="ECO:0000313" key="4">
    <source>
        <dbReference type="EMBL" id="MCF4141807.1"/>
    </source>
</evidence>
<dbReference type="InterPro" id="IPR019554">
    <property type="entry name" value="Soluble_ligand-bd"/>
</dbReference>
<feature type="region of interest" description="Disordered" evidence="1">
    <location>
        <begin position="38"/>
        <end position="61"/>
    </location>
</feature>
<dbReference type="InterPro" id="IPR004509">
    <property type="entry name" value="Competence_ComEA_HhH"/>
</dbReference>
<evidence type="ECO:0000256" key="2">
    <source>
        <dbReference type="SAM" id="Phobius"/>
    </source>
</evidence>
<keyword evidence="2" id="KW-1133">Transmembrane helix</keyword>
<feature type="domain" description="Helix-hairpin-helix DNA-binding motif class 1" evidence="3">
    <location>
        <begin position="204"/>
        <end position="223"/>
    </location>
</feature>
<dbReference type="SUPFAM" id="SSF142984">
    <property type="entry name" value="Nqo1 middle domain-like"/>
    <property type="match status" value="1"/>
</dbReference>
<dbReference type="Gene3D" id="3.10.20.600">
    <property type="match status" value="1"/>
</dbReference>
<keyword evidence="4" id="KW-0238">DNA-binding</keyword>
<keyword evidence="2" id="KW-0472">Membrane</keyword>
<dbReference type="Pfam" id="PF12836">
    <property type="entry name" value="HHH_3"/>
    <property type="match status" value="1"/>
</dbReference>
<dbReference type="GO" id="GO:0003677">
    <property type="term" value="F:DNA binding"/>
    <property type="evidence" value="ECO:0007669"/>
    <property type="project" value="UniProtKB-KW"/>
</dbReference>